<accession>A0A9P4GW18</accession>
<gene>
    <name evidence="1" type="ORF">EK21DRAFT_81762</name>
</gene>
<comment type="caution">
    <text evidence="1">The sequence shown here is derived from an EMBL/GenBank/DDBJ whole genome shotgun (WGS) entry which is preliminary data.</text>
</comment>
<organism evidence="1 2">
    <name type="scientific">Setomelanomma holmii</name>
    <dbReference type="NCBI Taxonomy" id="210430"/>
    <lineage>
        <taxon>Eukaryota</taxon>
        <taxon>Fungi</taxon>
        <taxon>Dikarya</taxon>
        <taxon>Ascomycota</taxon>
        <taxon>Pezizomycotina</taxon>
        <taxon>Dothideomycetes</taxon>
        <taxon>Pleosporomycetidae</taxon>
        <taxon>Pleosporales</taxon>
        <taxon>Pleosporineae</taxon>
        <taxon>Phaeosphaeriaceae</taxon>
        <taxon>Setomelanomma</taxon>
    </lineage>
</organism>
<sequence length="191" mass="21788">MSRNTYTAFQKHLLFFSTPTQPPRLTFISSLRAATSIGLDFPVALFLSISLRLLYTPYPYIFSPINIERIPRSKHRTQLSDANLLKSKSSYTCTDLLHLLRPEPGKGFVKHAIDQGHVVGFWAMAADTKSHRVSREDVERFQAGEWEGEIVKRRRGRRDVLPLWRGGPIWVGGHSWAVRRVLGARVYEGKG</sequence>
<proteinExistence type="predicted"/>
<dbReference type="Proteomes" id="UP000799777">
    <property type="component" value="Unassembled WGS sequence"/>
</dbReference>
<name>A0A9P4GW18_9PLEO</name>
<evidence type="ECO:0000313" key="1">
    <source>
        <dbReference type="EMBL" id="KAF2023020.1"/>
    </source>
</evidence>
<protein>
    <submittedName>
        <fullName evidence="1">Uncharacterized protein</fullName>
    </submittedName>
</protein>
<dbReference type="AlphaFoldDB" id="A0A9P4GW18"/>
<reference evidence="1" key="1">
    <citation type="journal article" date="2020" name="Stud. Mycol.">
        <title>101 Dothideomycetes genomes: a test case for predicting lifestyles and emergence of pathogens.</title>
        <authorList>
            <person name="Haridas S."/>
            <person name="Albert R."/>
            <person name="Binder M."/>
            <person name="Bloem J."/>
            <person name="Labutti K."/>
            <person name="Salamov A."/>
            <person name="Andreopoulos B."/>
            <person name="Baker S."/>
            <person name="Barry K."/>
            <person name="Bills G."/>
            <person name="Bluhm B."/>
            <person name="Cannon C."/>
            <person name="Castanera R."/>
            <person name="Culley D."/>
            <person name="Daum C."/>
            <person name="Ezra D."/>
            <person name="Gonzalez J."/>
            <person name="Henrissat B."/>
            <person name="Kuo A."/>
            <person name="Liang C."/>
            <person name="Lipzen A."/>
            <person name="Lutzoni F."/>
            <person name="Magnuson J."/>
            <person name="Mondo S."/>
            <person name="Nolan M."/>
            <person name="Ohm R."/>
            <person name="Pangilinan J."/>
            <person name="Park H.-J."/>
            <person name="Ramirez L."/>
            <person name="Alfaro M."/>
            <person name="Sun H."/>
            <person name="Tritt A."/>
            <person name="Yoshinaga Y."/>
            <person name="Zwiers L.-H."/>
            <person name="Turgeon B."/>
            <person name="Goodwin S."/>
            <person name="Spatafora J."/>
            <person name="Crous P."/>
            <person name="Grigoriev I."/>
        </authorList>
    </citation>
    <scope>NUCLEOTIDE SEQUENCE</scope>
    <source>
        <strain evidence="1">CBS 110217</strain>
    </source>
</reference>
<evidence type="ECO:0000313" key="2">
    <source>
        <dbReference type="Proteomes" id="UP000799777"/>
    </source>
</evidence>
<dbReference type="EMBL" id="ML978391">
    <property type="protein sequence ID" value="KAF2023020.1"/>
    <property type="molecule type" value="Genomic_DNA"/>
</dbReference>
<dbReference type="OrthoDB" id="2561193at2759"/>
<keyword evidence="2" id="KW-1185">Reference proteome</keyword>